<feature type="domain" description="SLH" evidence="1">
    <location>
        <begin position="500"/>
        <end position="562"/>
    </location>
</feature>
<reference evidence="4 5" key="1">
    <citation type="submission" date="2018-09" db="EMBL/GenBank/DDBJ databases">
        <title>Discovery and Ecogenomic Context for Candidatus Cryosericales, a Global Caldiserica Order Active in Thawing Permafrost.</title>
        <authorList>
            <person name="Martinez M.A."/>
            <person name="Woodcroft B.J."/>
            <person name="Ignacio Espinoza J.C."/>
            <person name="Zayed A."/>
            <person name="Singleton C.M."/>
            <person name="Boyd J."/>
            <person name="Li Y.-F."/>
            <person name="Purvine S."/>
            <person name="Maughan H."/>
            <person name="Hodgkins S.B."/>
            <person name="Anderson D."/>
            <person name="Sederholm M."/>
            <person name="Temperton B."/>
            <person name="Saleska S.R."/>
            <person name="Tyson G.W."/>
            <person name="Rich V.I."/>
        </authorList>
    </citation>
    <scope>NUCLEOTIDE SEQUENCE [LARGE SCALE GENOMIC DNA]</scope>
    <source>
        <strain evidence="3 4">SMC2</strain>
        <strain evidence="2 5">SMC3</strain>
    </source>
</reference>
<feature type="domain" description="SLH" evidence="1">
    <location>
        <begin position="380"/>
        <end position="443"/>
    </location>
</feature>
<evidence type="ECO:0000259" key="1">
    <source>
        <dbReference type="PROSITE" id="PS51272"/>
    </source>
</evidence>
<dbReference type="InterPro" id="IPR001466">
    <property type="entry name" value="Beta-lactam-related"/>
</dbReference>
<dbReference type="SUPFAM" id="SSF56601">
    <property type="entry name" value="beta-lactamase/transpeptidase-like"/>
    <property type="match status" value="1"/>
</dbReference>
<accession>A0A398DAM5</accession>
<dbReference type="Proteomes" id="UP000265724">
    <property type="component" value="Unassembled WGS sequence"/>
</dbReference>
<evidence type="ECO:0000313" key="5">
    <source>
        <dbReference type="Proteomes" id="UP000266042"/>
    </source>
</evidence>
<dbReference type="Pfam" id="PF00144">
    <property type="entry name" value="Beta-lactamase"/>
    <property type="match status" value="1"/>
</dbReference>
<dbReference type="InterPro" id="IPR001119">
    <property type="entry name" value="SLH_dom"/>
</dbReference>
<evidence type="ECO:0000313" key="3">
    <source>
        <dbReference type="EMBL" id="RIE14965.1"/>
    </source>
</evidence>
<evidence type="ECO:0000313" key="4">
    <source>
        <dbReference type="Proteomes" id="UP000265724"/>
    </source>
</evidence>
<keyword evidence="4" id="KW-1185">Reference proteome</keyword>
<dbReference type="PANTHER" id="PTHR43283">
    <property type="entry name" value="BETA-LACTAMASE-RELATED"/>
    <property type="match status" value="1"/>
</dbReference>
<feature type="domain" description="SLH" evidence="1">
    <location>
        <begin position="444"/>
        <end position="499"/>
    </location>
</feature>
<dbReference type="RefSeq" id="WP_119086933.1">
    <property type="nucleotide sequence ID" value="NZ_QXIW01000031.1"/>
</dbReference>
<comment type="caution">
    <text evidence="2">The sequence shown here is derived from an EMBL/GenBank/DDBJ whole genome shotgun (WGS) entry which is preliminary data.</text>
</comment>
<dbReference type="Gene3D" id="3.40.710.10">
    <property type="entry name" value="DD-peptidase/beta-lactamase superfamily"/>
    <property type="match status" value="1"/>
</dbReference>
<protein>
    <recommendedName>
        <fullName evidence="1">SLH domain-containing protein</fullName>
    </recommendedName>
</protein>
<dbReference type="AlphaFoldDB" id="A0A398DAM5"/>
<dbReference type="PANTHER" id="PTHR43283:SF3">
    <property type="entry name" value="BETA-LACTAMASE FAMILY PROTEIN (AFU_ORTHOLOGUE AFUA_5G07500)"/>
    <property type="match status" value="1"/>
</dbReference>
<dbReference type="PROSITE" id="PS51272">
    <property type="entry name" value="SLH"/>
    <property type="match status" value="3"/>
</dbReference>
<dbReference type="Proteomes" id="UP000266042">
    <property type="component" value="Unassembled WGS sequence"/>
</dbReference>
<proteinExistence type="predicted"/>
<dbReference type="InterPro" id="IPR012338">
    <property type="entry name" value="Beta-lactam/transpept-like"/>
</dbReference>
<dbReference type="EMBL" id="QXIW01000031">
    <property type="protein sequence ID" value="RIE12135.1"/>
    <property type="molecule type" value="Genomic_DNA"/>
</dbReference>
<dbReference type="Pfam" id="PF00395">
    <property type="entry name" value="SLH"/>
    <property type="match status" value="3"/>
</dbReference>
<gene>
    <name evidence="3" type="ORF">SMC2_02045</name>
    <name evidence="2" type="ORF">SMC3_07000</name>
</gene>
<dbReference type="EMBL" id="QXIX01000017">
    <property type="protein sequence ID" value="RIE14965.1"/>
    <property type="molecule type" value="Genomic_DNA"/>
</dbReference>
<sequence length="562" mass="59740">MECRKPAPVRQSAPVVTHQTSLHHSGSALRLVAGILVLAMLMSAPGCAAPGRQVVAIGSYDMTEVDHLLSSAAPAARGMALVVVKDRKVIESAGYAKFGPGTVVDIGSASRWLAAAAMMTLVDQGTLALGDPVSKYLPEFTGEKAGITIRQLWSYDSGLPATDASITDRTLTLEECVKRIAAGPLPSLPGTSVSDGSVSIQVGARVCEVISGMTWQEFFRVHIAEPLGMDDTTFNLMGFNRNPDVAGGARSTADDYSRFLTMLLQRGVWSGKHILSEQAVAQIEQDQAAASTIAATPYTTVSSLLPSTSGARPGLGMWREETDPGIGTLLIASCPGTYGFTPWIDYKLNLAGVLSMKYDLAKAAYDIMRVRQLVPQAIAAGLRFKDVPASSWAFAAVADLSARGLVTGYEDGKFHPDSAITRAEYAKLICSALGIQPLAITSDPFKDVTTAYWAAGYVAAAVHQGWLIGYPGGLFKPEEPVSVAQALVVIARSQHWKDTAILPYVDVQSGYWAHAFIEACFTRGIIKNPDPGIESDGKLSPEGHCTRAQACVLLSRLLALKP</sequence>
<name>A0A398DAM5_9BACT</name>
<dbReference type="InterPro" id="IPR050789">
    <property type="entry name" value="Diverse_Enzym_Activities"/>
</dbReference>
<organism evidence="2 5">
    <name type="scientific">Candidatus Cryosericum hinesii</name>
    <dbReference type="NCBI Taxonomy" id="2290915"/>
    <lineage>
        <taxon>Bacteria</taxon>
        <taxon>Pseudomonadati</taxon>
        <taxon>Caldisericota/Cryosericota group</taxon>
        <taxon>Candidatus Cryosericota</taxon>
        <taxon>Candidatus Cryosericia</taxon>
        <taxon>Candidatus Cryosericales</taxon>
        <taxon>Candidatus Cryosericaceae</taxon>
        <taxon>Candidatus Cryosericum</taxon>
    </lineage>
</organism>
<evidence type="ECO:0000313" key="2">
    <source>
        <dbReference type="EMBL" id="RIE12135.1"/>
    </source>
</evidence>